<organism evidence="2 3">
    <name type="scientific">Candidatus Erysipelatoclostridium merdavium</name>
    <dbReference type="NCBI Taxonomy" id="2838566"/>
    <lineage>
        <taxon>Bacteria</taxon>
        <taxon>Bacillati</taxon>
        <taxon>Bacillota</taxon>
        <taxon>Erysipelotrichia</taxon>
        <taxon>Erysipelotrichales</taxon>
        <taxon>Erysipelotrichales incertae sedis</taxon>
    </lineage>
</organism>
<feature type="transmembrane region" description="Helical" evidence="1">
    <location>
        <begin position="6"/>
        <end position="23"/>
    </location>
</feature>
<evidence type="ECO:0000256" key="1">
    <source>
        <dbReference type="SAM" id="Phobius"/>
    </source>
</evidence>
<reference evidence="2" key="1">
    <citation type="journal article" date="2021" name="PeerJ">
        <title>Extensive microbial diversity within the chicken gut microbiome revealed by metagenomics and culture.</title>
        <authorList>
            <person name="Gilroy R."/>
            <person name="Ravi A."/>
            <person name="Getino M."/>
            <person name="Pursley I."/>
            <person name="Horton D.L."/>
            <person name="Alikhan N.F."/>
            <person name="Baker D."/>
            <person name="Gharbi K."/>
            <person name="Hall N."/>
            <person name="Watson M."/>
            <person name="Adriaenssens E.M."/>
            <person name="Foster-Nyarko E."/>
            <person name="Jarju S."/>
            <person name="Secka A."/>
            <person name="Antonio M."/>
            <person name="Oren A."/>
            <person name="Chaudhuri R.R."/>
            <person name="La Ragione R."/>
            <person name="Hildebrand F."/>
            <person name="Pallen M.J."/>
        </authorList>
    </citation>
    <scope>NUCLEOTIDE SEQUENCE</scope>
    <source>
        <strain evidence="2">ChiGjej1B1-14440</strain>
    </source>
</reference>
<keyword evidence="1" id="KW-0472">Membrane</keyword>
<comment type="caution">
    <text evidence="2">The sequence shown here is derived from an EMBL/GenBank/DDBJ whole genome shotgun (WGS) entry which is preliminary data.</text>
</comment>
<dbReference type="EMBL" id="DXET01000183">
    <property type="protein sequence ID" value="HIX81950.1"/>
    <property type="molecule type" value="Genomic_DNA"/>
</dbReference>
<feature type="transmembrane region" description="Helical" evidence="1">
    <location>
        <begin position="96"/>
        <end position="115"/>
    </location>
</feature>
<feature type="transmembrane region" description="Helical" evidence="1">
    <location>
        <begin position="65"/>
        <end position="84"/>
    </location>
</feature>
<dbReference type="AlphaFoldDB" id="A0A9D1XQ39"/>
<accession>A0A9D1XQ39</accession>
<dbReference type="Proteomes" id="UP000886724">
    <property type="component" value="Unassembled WGS sequence"/>
</dbReference>
<feature type="transmembrane region" description="Helical" evidence="1">
    <location>
        <begin position="43"/>
        <end position="59"/>
    </location>
</feature>
<proteinExistence type="predicted"/>
<sequence length="116" mass="13162">MLLHKIIALICCILLILCILLLWKNKFTGNKVLLKITSFHQIYAFLLLVLALIHGILAGNNPAMFSGKIAWMILLLIILFAYIIKQNKPKWKKIHMALSIIFAGLVILHIIHAIIV</sequence>
<protein>
    <submittedName>
        <fullName evidence="2">Uncharacterized protein</fullName>
    </submittedName>
</protein>
<gene>
    <name evidence="2" type="ORF">H9980_08280</name>
</gene>
<evidence type="ECO:0000313" key="3">
    <source>
        <dbReference type="Proteomes" id="UP000886724"/>
    </source>
</evidence>
<evidence type="ECO:0000313" key="2">
    <source>
        <dbReference type="EMBL" id="HIX81950.1"/>
    </source>
</evidence>
<name>A0A9D1XQ39_9FIRM</name>
<keyword evidence="1" id="KW-1133">Transmembrane helix</keyword>
<keyword evidence="1" id="KW-0812">Transmembrane</keyword>
<reference evidence="2" key="2">
    <citation type="submission" date="2021-04" db="EMBL/GenBank/DDBJ databases">
        <authorList>
            <person name="Gilroy R."/>
        </authorList>
    </citation>
    <scope>NUCLEOTIDE SEQUENCE</scope>
    <source>
        <strain evidence="2">ChiGjej1B1-14440</strain>
    </source>
</reference>